<sequence>MANEKTMKGNIEEFAVQMKRLVNNKEQSDIKFLIGSNRKPIYAHRCILANRCAVFKAMFQDQAQRAGVVDNTVPFVLADMTPDIFLAVMEFIYTNCVTLTPKIAIDSLGIGLEYGLEELRKLAGHYLIENLAVHNVCECLQASIVFAQTELKDSCILFIDDHTEDVFKSKGFAELSEDSLVEILKSDGLTMDESKILKYVRDWAQVNSVVLKKPYVEIGKKAVKQIRLTLFTPEEIEKIEVENRKEPFIPIECFSVAWKFHATKKSDSGNPLMRVRTGTESREHHTHLLTEAPSA</sequence>
<name>A0A6J8AQR7_MYTCO</name>
<dbReference type="InterPro" id="IPR000210">
    <property type="entry name" value="BTB/POZ_dom"/>
</dbReference>
<dbReference type="SUPFAM" id="SSF54695">
    <property type="entry name" value="POZ domain"/>
    <property type="match status" value="1"/>
</dbReference>
<dbReference type="EMBL" id="CACVKT020001843">
    <property type="protein sequence ID" value="CAC5372197.1"/>
    <property type="molecule type" value="Genomic_DNA"/>
</dbReference>
<evidence type="ECO:0000313" key="4">
    <source>
        <dbReference type="Proteomes" id="UP000507470"/>
    </source>
</evidence>
<dbReference type="PANTHER" id="PTHR46965:SF1">
    <property type="entry name" value="BTB_POZ DOMAIN-CONTAINING PROTEIN 19"/>
    <property type="match status" value="1"/>
</dbReference>
<keyword evidence="4" id="KW-1185">Reference proteome</keyword>
<dbReference type="OrthoDB" id="45365at2759"/>
<dbReference type="InterPro" id="IPR042846">
    <property type="entry name" value="BTBD19"/>
</dbReference>
<accession>A0A6J8AQR7</accession>
<feature type="compositionally biased region" description="Basic and acidic residues" evidence="1">
    <location>
        <begin position="277"/>
        <end position="288"/>
    </location>
</feature>
<evidence type="ECO:0000313" key="3">
    <source>
        <dbReference type="EMBL" id="CAC5372197.1"/>
    </source>
</evidence>
<dbReference type="Gene3D" id="1.25.40.420">
    <property type="match status" value="1"/>
</dbReference>
<dbReference type="PANTHER" id="PTHR46965">
    <property type="entry name" value="BTB/POZ DOMAIN-CONTAINING PROTEIN 19"/>
    <property type="match status" value="1"/>
</dbReference>
<dbReference type="InterPro" id="IPR011705">
    <property type="entry name" value="BACK"/>
</dbReference>
<dbReference type="CDD" id="cd18294">
    <property type="entry name" value="BTB_POZ_BTBD19"/>
    <property type="match status" value="1"/>
</dbReference>
<dbReference type="AlphaFoldDB" id="A0A6J8AQR7"/>
<evidence type="ECO:0000259" key="2">
    <source>
        <dbReference type="PROSITE" id="PS50097"/>
    </source>
</evidence>
<feature type="region of interest" description="Disordered" evidence="1">
    <location>
        <begin position="266"/>
        <end position="295"/>
    </location>
</feature>
<organism evidence="3 4">
    <name type="scientific">Mytilus coruscus</name>
    <name type="common">Sea mussel</name>
    <dbReference type="NCBI Taxonomy" id="42192"/>
    <lineage>
        <taxon>Eukaryota</taxon>
        <taxon>Metazoa</taxon>
        <taxon>Spiralia</taxon>
        <taxon>Lophotrochozoa</taxon>
        <taxon>Mollusca</taxon>
        <taxon>Bivalvia</taxon>
        <taxon>Autobranchia</taxon>
        <taxon>Pteriomorphia</taxon>
        <taxon>Mytilida</taxon>
        <taxon>Mytiloidea</taxon>
        <taxon>Mytilidae</taxon>
        <taxon>Mytilinae</taxon>
        <taxon>Mytilus</taxon>
    </lineage>
</organism>
<dbReference type="SMART" id="SM00875">
    <property type="entry name" value="BACK"/>
    <property type="match status" value="1"/>
</dbReference>
<reference evidence="3 4" key="1">
    <citation type="submission" date="2020-06" db="EMBL/GenBank/DDBJ databases">
        <authorList>
            <person name="Li R."/>
            <person name="Bekaert M."/>
        </authorList>
    </citation>
    <scope>NUCLEOTIDE SEQUENCE [LARGE SCALE GENOMIC DNA]</scope>
    <source>
        <strain evidence="4">wild</strain>
    </source>
</reference>
<dbReference type="Proteomes" id="UP000507470">
    <property type="component" value="Unassembled WGS sequence"/>
</dbReference>
<dbReference type="CDD" id="cd18494">
    <property type="entry name" value="BACK_BTBD19"/>
    <property type="match status" value="1"/>
</dbReference>
<dbReference type="Pfam" id="PF07707">
    <property type="entry name" value="BACK"/>
    <property type="match status" value="1"/>
</dbReference>
<dbReference type="Gene3D" id="3.30.710.10">
    <property type="entry name" value="Potassium Channel Kv1.1, Chain A"/>
    <property type="match status" value="1"/>
</dbReference>
<protein>
    <recommendedName>
        <fullName evidence="2">BTB domain-containing protein</fullName>
    </recommendedName>
</protein>
<evidence type="ECO:0000256" key="1">
    <source>
        <dbReference type="SAM" id="MobiDB-lite"/>
    </source>
</evidence>
<feature type="domain" description="BTB" evidence="2">
    <location>
        <begin position="28"/>
        <end position="101"/>
    </location>
</feature>
<proteinExistence type="predicted"/>
<dbReference type="InterPro" id="IPR011333">
    <property type="entry name" value="SKP1/BTB/POZ_sf"/>
</dbReference>
<dbReference type="Pfam" id="PF00651">
    <property type="entry name" value="BTB"/>
    <property type="match status" value="1"/>
</dbReference>
<gene>
    <name evidence="3" type="ORF">MCOR_10367</name>
</gene>
<dbReference type="SMART" id="SM00225">
    <property type="entry name" value="BTB"/>
    <property type="match status" value="1"/>
</dbReference>
<dbReference type="PROSITE" id="PS50097">
    <property type="entry name" value="BTB"/>
    <property type="match status" value="1"/>
</dbReference>